<proteinExistence type="predicted"/>
<reference evidence="2 3" key="1">
    <citation type="submission" date="2016-11" db="EMBL/GenBank/DDBJ databases">
        <title>Whole genomes of Flavobacteriaceae.</title>
        <authorList>
            <person name="Stine C."/>
            <person name="Li C."/>
            <person name="Tadesse D."/>
        </authorList>
    </citation>
    <scope>NUCLEOTIDE SEQUENCE [LARGE SCALE GENOMIC DNA]</scope>
    <source>
        <strain evidence="2 3">DSM 18292</strain>
    </source>
</reference>
<name>A0A226HTN7_9FLAO</name>
<dbReference type="InterPro" id="IPR013655">
    <property type="entry name" value="PAS_fold_3"/>
</dbReference>
<dbReference type="SUPFAM" id="SSF55785">
    <property type="entry name" value="PYP-like sensor domain (PAS domain)"/>
    <property type="match status" value="1"/>
</dbReference>
<organism evidence="2 3">
    <name type="scientific">Flavobacterium hercynium</name>
    <dbReference type="NCBI Taxonomy" id="387094"/>
    <lineage>
        <taxon>Bacteria</taxon>
        <taxon>Pseudomonadati</taxon>
        <taxon>Bacteroidota</taxon>
        <taxon>Flavobacteriia</taxon>
        <taxon>Flavobacteriales</taxon>
        <taxon>Flavobacteriaceae</taxon>
        <taxon>Flavobacterium</taxon>
    </lineage>
</organism>
<accession>A0A226HTN7</accession>
<dbReference type="Pfam" id="PF08447">
    <property type="entry name" value="PAS_3"/>
    <property type="match status" value="1"/>
</dbReference>
<keyword evidence="2" id="KW-0418">Kinase</keyword>
<evidence type="ECO:0000313" key="3">
    <source>
        <dbReference type="Proteomes" id="UP000198345"/>
    </source>
</evidence>
<feature type="domain" description="PAS" evidence="1">
    <location>
        <begin position="32"/>
        <end position="83"/>
    </location>
</feature>
<dbReference type="AlphaFoldDB" id="A0A226HTN7"/>
<comment type="caution">
    <text evidence="2">The sequence shown here is derived from an EMBL/GenBank/DDBJ whole genome shotgun (WGS) entry which is preliminary data.</text>
</comment>
<dbReference type="OrthoDB" id="9759607at2"/>
<sequence>MNQEDQFQKPQRTLIDKEVSWDKTQVIMSKTNAFGIIEYANEVFVDVCGYEDYELMGQPHNIIRHPDMPKVIFKVLWENLKNGKNFHAIVKNLAKSGRFYWVITDFEICRDENDAIVNYIARRQAVPQEVISMHIEPLYKKLLQIEAASGVGFSEKYLIGFLEEKKKSYVEYIKELIEENDKAHNKFVQQEEHPVYEEEEEEERGFFRRLFNR</sequence>
<dbReference type="InterPro" id="IPR035965">
    <property type="entry name" value="PAS-like_dom_sf"/>
</dbReference>
<keyword evidence="2" id="KW-0808">Transferase</keyword>
<dbReference type="InterPro" id="IPR000014">
    <property type="entry name" value="PAS"/>
</dbReference>
<dbReference type="EMBL" id="MUGW01000001">
    <property type="protein sequence ID" value="OXA97288.1"/>
    <property type="molecule type" value="Genomic_DNA"/>
</dbReference>
<dbReference type="Proteomes" id="UP000198345">
    <property type="component" value="Unassembled WGS sequence"/>
</dbReference>
<dbReference type="RefSeq" id="WP_089047824.1">
    <property type="nucleotide sequence ID" value="NZ_FXTV01000005.1"/>
</dbReference>
<evidence type="ECO:0000259" key="1">
    <source>
        <dbReference type="PROSITE" id="PS50112"/>
    </source>
</evidence>
<dbReference type="PROSITE" id="PS50112">
    <property type="entry name" value="PAS"/>
    <property type="match status" value="1"/>
</dbReference>
<dbReference type="Gene3D" id="3.30.450.20">
    <property type="entry name" value="PAS domain"/>
    <property type="match status" value="1"/>
</dbReference>
<dbReference type="NCBIfam" id="TIGR00229">
    <property type="entry name" value="sensory_box"/>
    <property type="match status" value="1"/>
</dbReference>
<dbReference type="GO" id="GO:0016301">
    <property type="term" value="F:kinase activity"/>
    <property type="evidence" value="ECO:0007669"/>
    <property type="project" value="UniProtKB-KW"/>
</dbReference>
<gene>
    <name evidence="2" type="ORF">B0A66_00155</name>
</gene>
<keyword evidence="3" id="KW-1185">Reference proteome</keyword>
<evidence type="ECO:0000313" key="2">
    <source>
        <dbReference type="EMBL" id="OXA97288.1"/>
    </source>
</evidence>
<protein>
    <submittedName>
        <fullName evidence="2">Histidine kinase</fullName>
    </submittedName>
</protein>
<dbReference type="CDD" id="cd00130">
    <property type="entry name" value="PAS"/>
    <property type="match status" value="1"/>
</dbReference>